<proteinExistence type="predicted"/>
<sequence>MSRTLYCIIFVCVLWAWLDWGGNWWNSHEDKEHRDAFEREWWKSFRKLTYADNSTFTLLPGDVQESVGALLRNGSKSLALSGNDFTKDVAGIYHGEWVADHNAQTTPFWNGTLPSGYSRPNNGATGRMTMVLHNEATDNDMTVLVRGSLTLQSTAGFSTLLDVEGLYWSHSGVAVLHGASEISAQSAVDVVSAVPSERLFTRAKAVFREAYTSLLPQRKLPEDVERDCEYHVYLQFSPGRKTLVARSVMFSPACSVSVATPSGQAIVGIRAKTYTLMVMRYAAVAALCMVALLLLLERQMRHTPTPARLARVSYHSLSMQAIVDSHVFVLHAIACTAVGRLAFLVAGAVALVVFTALLVLVMRYVAAVWRAQQSSDVSPDDCRRSLVRMYVTAYVVLVIGIVATYAYLDTQRPVPATVLATLLAVAHAYWVPQIWRNVKRNTTCGLRWDYIVGTTAIRLFFPLYVFAYADNIAFVGPAPLVWGLVALSVAQTGVLMMQDLLGPRFFVPEFLRPPAHDYHPAVSLPDEEDLERNSLSSDADAVCAVCIQPVDTTLENNDLTPSYMLTPCAHMYHTECLQQWMDIKLECPVCRARLPPL</sequence>
<accession>A0ACC1L5P1</accession>
<organism evidence="1 2">
    <name type="scientific">Coemansia furcata</name>
    <dbReference type="NCBI Taxonomy" id="417177"/>
    <lineage>
        <taxon>Eukaryota</taxon>
        <taxon>Fungi</taxon>
        <taxon>Fungi incertae sedis</taxon>
        <taxon>Zoopagomycota</taxon>
        <taxon>Kickxellomycotina</taxon>
        <taxon>Kickxellomycetes</taxon>
        <taxon>Kickxellales</taxon>
        <taxon>Kickxellaceae</taxon>
        <taxon>Coemansia</taxon>
    </lineage>
</organism>
<gene>
    <name evidence="1" type="ORF">H4S07_005020</name>
</gene>
<name>A0ACC1L5P1_9FUNG</name>
<dbReference type="Proteomes" id="UP001140096">
    <property type="component" value="Unassembled WGS sequence"/>
</dbReference>
<protein>
    <submittedName>
        <fullName evidence="1">Uncharacterized protein</fullName>
    </submittedName>
</protein>
<reference evidence="1" key="1">
    <citation type="submission" date="2022-07" db="EMBL/GenBank/DDBJ databases">
        <title>Phylogenomic reconstructions and comparative analyses of Kickxellomycotina fungi.</title>
        <authorList>
            <person name="Reynolds N.K."/>
            <person name="Stajich J.E."/>
            <person name="Barry K."/>
            <person name="Grigoriev I.V."/>
            <person name="Crous P."/>
            <person name="Smith M.E."/>
        </authorList>
    </citation>
    <scope>NUCLEOTIDE SEQUENCE</scope>
    <source>
        <strain evidence="1">CBS 102833</strain>
    </source>
</reference>
<dbReference type="EMBL" id="JANBUP010002273">
    <property type="protein sequence ID" value="KAJ2801087.1"/>
    <property type="molecule type" value="Genomic_DNA"/>
</dbReference>
<evidence type="ECO:0000313" key="1">
    <source>
        <dbReference type="EMBL" id="KAJ2801087.1"/>
    </source>
</evidence>
<keyword evidence="2" id="KW-1185">Reference proteome</keyword>
<comment type="caution">
    <text evidence="1">The sequence shown here is derived from an EMBL/GenBank/DDBJ whole genome shotgun (WGS) entry which is preliminary data.</text>
</comment>
<evidence type="ECO:0000313" key="2">
    <source>
        <dbReference type="Proteomes" id="UP001140096"/>
    </source>
</evidence>